<feature type="domain" description="DH" evidence="1">
    <location>
        <begin position="1"/>
        <end position="50"/>
    </location>
</feature>
<name>A0ABQ8XHB8_9EUKA</name>
<keyword evidence="3" id="KW-1185">Reference proteome</keyword>
<dbReference type="InterPro" id="IPR053086">
    <property type="entry name" value="RhoGEF_domain"/>
</dbReference>
<dbReference type="InterPro" id="IPR035899">
    <property type="entry name" value="DBL_dom_sf"/>
</dbReference>
<dbReference type="PROSITE" id="PS50010">
    <property type="entry name" value="DH_2"/>
    <property type="match status" value="1"/>
</dbReference>
<accession>A0ABQ8XHB8</accession>
<comment type="caution">
    <text evidence="2">The sequence shown here is derived from an EMBL/GenBank/DDBJ whole genome shotgun (WGS) entry which is preliminary data.</text>
</comment>
<dbReference type="Gene3D" id="1.20.900.10">
    <property type="entry name" value="Dbl homology (DH) domain"/>
    <property type="match status" value="1"/>
</dbReference>
<gene>
    <name evidence="2" type="ORF">M0813_05927</name>
</gene>
<evidence type="ECO:0000259" key="1">
    <source>
        <dbReference type="PROSITE" id="PS50010"/>
    </source>
</evidence>
<evidence type="ECO:0000313" key="2">
    <source>
        <dbReference type="EMBL" id="KAJ6231499.1"/>
    </source>
</evidence>
<reference evidence="2" key="1">
    <citation type="submission" date="2022-08" db="EMBL/GenBank/DDBJ databases">
        <title>Novel sulfate-reducing endosymbionts in the free-living metamonad Anaeramoeba.</title>
        <authorList>
            <person name="Jerlstrom-Hultqvist J."/>
            <person name="Cepicka I."/>
            <person name="Gallot-Lavallee L."/>
            <person name="Salas-Leiva D."/>
            <person name="Curtis B.A."/>
            <person name="Zahonova K."/>
            <person name="Pipaliya S."/>
            <person name="Dacks J."/>
            <person name="Roger A.J."/>
        </authorList>
    </citation>
    <scope>NUCLEOTIDE SEQUENCE</scope>
    <source>
        <strain evidence="2">Schooner1</strain>
    </source>
</reference>
<proteinExistence type="predicted"/>
<dbReference type="EMBL" id="JAOAOG010000300">
    <property type="protein sequence ID" value="KAJ6231499.1"/>
    <property type="molecule type" value="Genomic_DNA"/>
</dbReference>
<dbReference type="Pfam" id="PF00621">
    <property type="entry name" value="RhoGEF"/>
    <property type="match status" value="1"/>
</dbReference>
<dbReference type="SUPFAM" id="SSF48065">
    <property type="entry name" value="DBL homology domain (DH-domain)"/>
    <property type="match status" value="1"/>
</dbReference>
<dbReference type="InterPro" id="IPR000219">
    <property type="entry name" value="DH_dom"/>
</dbReference>
<sequence length="103" mass="12130">MLIIHVQRLTRYVLFLKELTKMTPHNHEDFEQIKNELEMIKDVTTLVNGGKREFENVQKIDEIQKRLTPNSKKKFIISQNPSSKFVKSYSAALIAKKRKNKES</sequence>
<dbReference type="Proteomes" id="UP001150062">
    <property type="component" value="Unassembled WGS sequence"/>
</dbReference>
<protein>
    <submittedName>
        <fullName evidence="2">Faciogenital dysplasia protein</fullName>
    </submittedName>
</protein>
<evidence type="ECO:0000313" key="3">
    <source>
        <dbReference type="Proteomes" id="UP001150062"/>
    </source>
</evidence>
<dbReference type="PANTHER" id="PTHR45834">
    <property type="entry name" value="RHO GUANINE NUCLEOTIDE EXCHANGE FACTOR 9-RELATED"/>
    <property type="match status" value="1"/>
</dbReference>
<organism evidence="2 3">
    <name type="scientific">Anaeramoeba flamelloides</name>
    <dbReference type="NCBI Taxonomy" id="1746091"/>
    <lineage>
        <taxon>Eukaryota</taxon>
        <taxon>Metamonada</taxon>
        <taxon>Anaeramoebidae</taxon>
        <taxon>Anaeramoeba</taxon>
    </lineage>
</organism>
<dbReference type="PANTHER" id="PTHR45834:SF3">
    <property type="entry name" value="RHO GUANINE NUCLEOTIDE EXCHANGE FACTOR 3, ISOFORM L"/>
    <property type="match status" value="1"/>
</dbReference>